<dbReference type="Proteomes" id="UP000220340">
    <property type="component" value="Unassembled WGS sequence"/>
</dbReference>
<dbReference type="AlphaFoldDB" id="A0A1Q4HKZ4"/>
<comment type="caution">
    <text evidence="1">The sequence shown here is derived from an EMBL/GenBank/DDBJ whole genome shotgun (WGS) entry which is preliminary data.</text>
</comment>
<keyword evidence="2" id="KW-1185">Reference proteome</keyword>
<reference evidence="1 2" key="1">
    <citation type="submission" date="2017-10" db="EMBL/GenBank/DDBJ databases">
        <title>The new phylogeny of genus Mycobacterium.</title>
        <authorList>
            <person name="Tortoli E."/>
            <person name="Trovato A."/>
            <person name="Cirillo D.M."/>
        </authorList>
    </citation>
    <scope>NUCLEOTIDE SEQUENCE [LARGE SCALE GENOMIC DNA]</scope>
    <source>
        <strain evidence="1 2">IP141170001</strain>
    </source>
</reference>
<organism evidence="1 2">
    <name type="scientific">Mycolicibacterium diernhoferi</name>
    <dbReference type="NCBI Taxonomy" id="1801"/>
    <lineage>
        <taxon>Bacteria</taxon>
        <taxon>Bacillati</taxon>
        <taxon>Actinomycetota</taxon>
        <taxon>Actinomycetes</taxon>
        <taxon>Mycobacteriales</taxon>
        <taxon>Mycobacteriaceae</taxon>
        <taxon>Mycolicibacterium</taxon>
    </lineage>
</organism>
<gene>
    <name evidence="1" type="ORF">CRI78_26030</name>
</gene>
<dbReference type="RefSeq" id="WP_073853062.1">
    <property type="nucleotide sequence ID" value="NZ_BAAATC010000018.1"/>
</dbReference>
<evidence type="ECO:0000313" key="1">
    <source>
        <dbReference type="EMBL" id="PEG51582.1"/>
    </source>
</evidence>
<protein>
    <submittedName>
        <fullName evidence="1">Uncharacterized protein</fullName>
    </submittedName>
</protein>
<sequence length="77" mass="8158">MDAMAEDSWTVQIGVVDDPTTDGVPPVPADVYSGDEDGARAAYAERSAQAAQADYRYVLLRQLGEVIECWGTPPAAG</sequence>
<dbReference type="EMBL" id="PDCR01000048">
    <property type="protein sequence ID" value="PEG51582.1"/>
    <property type="molecule type" value="Genomic_DNA"/>
</dbReference>
<proteinExistence type="predicted"/>
<name>A0A1Q4HKZ4_9MYCO</name>
<evidence type="ECO:0000313" key="2">
    <source>
        <dbReference type="Proteomes" id="UP000220340"/>
    </source>
</evidence>
<dbReference type="STRING" id="1801.BRW64_00180"/>
<accession>A0A1Q4HKZ4</accession>